<evidence type="ECO:0000256" key="1">
    <source>
        <dbReference type="SAM" id="SignalP"/>
    </source>
</evidence>
<feature type="signal peptide" evidence="1">
    <location>
        <begin position="1"/>
        <end position="18"/>
    </location>
</feature>
<comment type="caution">
    <text evidence="3">The sequence shown here is derived from an EMBL/GenBank/DDBJ whole genome shotgun (WGS) entry which is preliminary data.</text>
</comment>
<dbReference type="GO" id="GO:0006412">
    <property type="term" value="P:translation"/>
    <property type="evidence" value="ECO:0007669"/>
    <property type="project" value="TreeGrafter"/>
</dbReference>
<sequence length="296" mass="33528">MNHSILLTLLVLIHVTSSFLFTPQVHTSSSCTSLTVKISKESEEESRSPDAWAGSNPKLRTAIVRNRQNRARARQNKQKREPKTTRKRRLLFLHKETTVKKKRDLRVTRTVPLEERAMLKDVKLGSTLNGQVISVVNFGAFIDVGCEKDVLLHVKDMSEEFISHPSTLVSPGDTISVYVKYSQDGKVGLSLLENSIQEEVDEDVIQVEDLDEGDELWGVVLRSTNFGFFISVGTSQPAFLHFMDHSDFPVMEGTHPKDYGMEGEKVRVWVKEVDVEKGRVKVQGNRPDDLPRLGWE</sequence>
<name>A0A9W7B977_9STRA</name>
<reference evidence="4" key="1">
    <citation type="journal article" date="2023" name="Commun. Biol.">
        <title>Genome analysis of Parmales, the sister group of diatoms, reveals the evolutionary specialization of diatoms from phago-mixotrophs to photoautotrophs.</title>
        <authorList>
            <person name="Ban H."/>
            <person name="Sato S."/>
            <person name="Yoshikawa S."/>
            <person name="Yamada K."/>
            <person name="Nakamura Y."/>
            <person name="Ichinomiya M."/>
            <person name="Sato N."/>
            <person name="Blanc-Mathieu R."/>
            <person name="Endo H."/>
            <person name="Kuwata A."/>
            <person name="Ogata H."/>
        </authorList>
    </citation>
    <scope>NUCLEOTIDE SEQUENCE [LARGE SCALE GENOMIC DNA]</scope>
    <source>
        <strain evidence="4">NIES 3701</strain>
    </source>
</reference>
<dbReference type="EMBL" id="BRXY01000265">
    <property type="protein sequence ID" value="GMH82134.1"/>
    <property type="molecule type" value="Genomic_DNA"/>
</dbReference>
<evidence type="ECO:0000313" key="3">
    <source>
        <dbReference type="EMBL" id="GMH82134.1"/>
    </source>
</evidence>
<feature type="chain" id="PRO_5040767132" description="S1 motif domain-containing protein" evidence="1">
    <location>
        <begin position="19"/>
        <end position="296"/>
    </location>
</feature>
<dbReference type="InterPro" id="IPR012340">
    <property type="entry name" value="NA-bd_OB-fold"/>
</dbReference>
<dbReference type="PANTHER" id="PTHR10724">
    <property type="entry name" value="30S RIBOSOMAL PROTEIN S1"/>
    <property type="match status" value="1"/>
</dbReference>
<dbReference type="GO" id="GO:0003729">
    <property type="term" value="F:mRNA binding"/>
    <property type="evidence" value="ECO:0007669"/>
    <property type="project" value="TreeGrafter"/>
</dbReference>
<dbReference type="InterPro" id="IPR050437">
    <property type="entry name" value="Ribos_protein_bS1-like"/>
</dbReference>
<evidence type="ECO:0000313" key="4">
    <source>
        <dbReference type="Proteomes" id="UP001165085"/>
    </source>
</evidence>
<keyword evidence="1" id="KW-0732">Signal</keyword>
<feature type="domain" description="S1 motif" evidence="2">
    <location>
        <begin position="125"/>
        <end position="192"/>
    </location>
</feature>
<dbReference type="PROSITE" id="PS50126">
    <property type="entry name" value="S1"/>
    <property type="match status" value="2"/>
</dbReference>
<dbReference type="AlphaFoldDB" id="A0A9W7B977"/>
<evidence type="ECO:0000259" key="2">
    <source>
        <dbReference type="PROSITE" id="PS50126"/>
    </source>
</evidence>
<keyword evidence="4" id="KW-1185">Reference proteome</keyword>
<dbReference type="OrthoDB" id="995477at2759"/>
<organism evidence="3 4">
    <name type="scientific">Triparma strigata</name>
    <dbReference type="NCBI Taxonomy" id="1606541"/>
    <lineage>
        <taxon>Eukaryota</taxon>
        <taxon>Sar</taxon>
        <taxon>Stramenopiles</taxon>
        <taxon>Ochrophyta</taxon>
        <taxon>Bolidophyceae</taxon>
        <taxon>Parmales</taxon>
        <taxon>Triparmaceae</taxon>
        <taxon>Triparma</taxon>
    </lineage>
</organism>
<dbReference type="Proteomes" id="UP001165085">
    <property type="component" value="Unassembled WGS sequence"/>
</dbReference>
<gene>
    <name evidence="3" type="ORF">TrST_g9755</name>
</gene>
<accession>A0A9W7B977</accession>
<dbReference type="SMART" id="SM00316">
    <property type="entry name" value="S1"/>
    <property type="match status" value="2"/>
</dbReference>
<feature type="domain" description="S1 motif" evidence="2">
    <location>
        <begin position="213"/>
        <end position="285"/>
    </location>
</feature>
<dbReference type="SUPFAM" id="SSF50249">
    <property type="entry name" value="Nucleic acid-binding proteins"/>
    <property type="match status" value="2"/>
</dbReference>
<dbReference type="InterPro" id="IPR003029">
    <property type="entry name" value="S1_domain"/>
</dbReference>
<proteinExistence type="predicted"/>
<protein>
    <recommendedName>
        <fullName evidence="2">S1 motif domain-containing protein</fullName>
    </recommendedName>
</protein>
<dbReference type="GO" id="GO:0003735">
    <property type="term" value="F:structural constituent of ribosome"/>
    <property type="evidence" value="ECO:0007669"/>
    <property type="project" value="TreeGrafter"/>
</dbReference>
<dbReference type="Pfam" id="PF00575">
    <property type="entry name" value="S1"/>
    <property type="match status" value="2"/>
</dbReference>
<dbReference type="Gene3D" id="2.40.50.140">
    <property type="entry name" value="Nucleic acid-binding proteins"/>
    <property type="match status" value="2"/>
</dbReference>